<dbReference type="PROSITE" id="PS50164">
    <property type="entry name" value="GIY_YIG"/>
    <property type="match status" value="1"/>
</dbReference>
<sequence length="93" mass="11058">MFWVYILQCSDKSYYTGQTDNLEKRLTQHQDKMIPGCYTSTRLPIQLKFSQAFMSREEALNAERQIKGWSRRKKEALIKGDWQALSDYSKRKS</sequence>
<gene>
    <name evidence="3" type="ORF">C3928_04450</name>
</gene>
<dbReference type="Gene3D" id="3.40.1440.10">
    <property type="entry name" value="GIY-YIG endonuclease"/>
    <property type="match status" value="1"/>
</dbReference>
<evidence type="ECO:0000259" key="2">
    <source>
        <dbReference type="PROSITE" id="PS50164"/>
    </source>
</evidence>
<organism evidence="3 4">
    <name type="scientific">Legionella pneumophila</name>
    <dbReference type="NCBI Taxonomy" id="446"/>
    <lineage>
        <taxon>Bacteria</taxon>
        <taxon>Pseudomonadati</taxon>
        <taxon>Pseudomonadota</taxon>
        <taxon>Gammaproteobacteria</taxon>
        <taxon>Legionellales</taxon>
        <taxon>Legionellaceae</taxon>
        <taxon>Legionella</taxon>
    </lineage>
</organism>
<dbReference type="InterPro" id="IPR050190">
    <property type="entry name" value="UPF0213_domain"/>
</dbReference>
<dbReference type="RefSeq" id="WP_061481410.1">
    <property type="nucleotide sequence ID" value="NZ_CP021259.1"/>
</dbReference>
<dbReference type="PANTHER" id="PTHR34477">
    <property type="entry name" value="UPF0213 PROTEIN YHBQ"/>
    <property type="match status" value="1"/>
</dbReference>
<dbReference type="PANTHER" id="PTHR34477:SF1">
    <property type="entry name" value="UPF0213 PROTEIN YHBQ"/>
    <property type="match status" value="1"/>
</dbReference>
<name>A0A2S6F1J7_LEGPN</name>
<dbReference type="EMBL" id="PQWY01000010">
    <property type="protein sequence ID" value="PPK31291.1"/>
    <property type="molecule type" value="Genomic_DNA"/>
</dbReference>
<dbReference type="Proteomes" id="UP000239239">
    <property type="component" value="Unassembled WGS sequence"/>
</dbReference>
<comment type="similarity">
    <text evidence="1">Belongs to the UPF0213 family.</text>
</comment>
<evidence type="ECO:0000256" key="1">
    <source>
        <dbReference type="ARBA" id="ARBA00007435"/>
    </source>
</evidence>
<dbReference type="SUPFAM" id="SSF82771">
    <property type="entry name" value="GIY-YIG endonuclease"/>
    <property type="match status" value="1"/>
</dbReference>
<protein>
    <submittedName>
        <fullName evidence="3">GIY-YIG nuclease family protein</fullName>
    </submittedName>
</protein>
<feature type="domain" description="GIY-YIG" evidence="2">
    <location>
        <begin position="1"/>
        <end position="76"/>
    </location>
</feature>
<accession>A0A2S6F1J7</accession>
<dbReference type="OrthoDB" id="9807770at2"/>
<comment type="caution">
    <text evidence="3">The sequence shown here is derived from an EMBL/GenBank/DDBJ whole genome shotgun (WGS) entry which is preliminary data.</text>
</comment>
<dbReference type="Pfam" id="PF01541">
    <property type="entry name" value="GIY-YIG"/>
    <property type="match status" value="1"/>
</dbReference>
<evidence type="ECO:0000313" key="4">
    <source>
        <dbReference type="Proteomes" id="UP000239239"/>
    </source>
</evidence>
<dbReference type="CDD" id="cd10456">
    <property type="entry name" value="GIY-YIG_UPF0213"/>
    <property type="match status" value="1"/>
</dbReference>
<reference evidence="3 4" key="1">
    <citation type="submission" date="2018-02" db="EMBL/GenBank/DDBJ databases">
        <title>Draft genome sequences of four Legionella pneumophila clinical strains isolated in Ontario.</title>
        <authorList>
            <person name="Fortuna A."/>
            <person name="Ramnarine R."/>
            <person name="Li A."/>
            <person name="Frantz C."/>
            <person name="Mallo G."/>
        </authorList>
    </citation>
    <scope>NUCLEOTIDE SEQUENCE [LARGE SCALE GENOMIC DNA]</scope>
    <source>
        <strain evidence="3 4">LG61</strain>
    </source>
</reference>
<dbReference type="InterPro" id="IPR035901">
    <property type="entry name" value="GIY-YIG_endonuc_sf"/>
</dbReference>
<evidence type="ECO:0000313" key="3">
    <source>
        <dbReference type="EMBL" id="PPK31291.1"/>
    </source>
</evidence>
<dbReference type="SMART" id="SM00465">
    <property type="entry name" value="GIYc"/>
    <property type="match status" value="1"/>
</dbReference>
<dbReference type="AlphaFoldDB" id="A0A2S6F1J7"/>
<proteinExistence type="inferred from homology"/>
<dbReference type="InterPro" id="IPR000305">
    <property type="entry name" value="GIY-YIG_endonuc"/>
</dbReference>